<organism evidence="1 2">
    <name type="scientific">Mesorhizobium plurifarium</name>
    <dbReference type="NCBI Taxonomy" id="69974"/>
    <lineage>
        <taxon>Bacteria</taxon>
        <taxon>Pseudomonadati</taxon>
        <taxon>Pseudomonadota</taxon>
        <taxon>Alphaproteobacteria</taxon>
        <taxon>Hyphomicrobiales</taxon>
        <taxon>Phyllobacteriaceae</taxon>
        <taxon>Mesorhizobium</taxon>
    </lineage>
</organism>
<evidence type="ECO:0000313" key="1">
    <source>
        <dbReference type="EMBL" id="CDX12878.1"/>
    </source>
</evidence>
<keyword evidence="2" id="KW-1185">Reference proteome</keyword>
<protein>
    <submittedName>
        <fullName evidence="1">Uncharacterized protein</fullName>
    </submittedName>
</protein>
<accession>A0A090DBS4</accession>
<sequence length="54" mass="5883">MIVSQVVMPYIVMVNWGLCRMGVESGGSLGRPHKLYQRFALGAILALANTKAFS</sequence>
<proteinExistence type="predicted"/>
<dbReference type="Proteomes" id="UP000045285">
    <property type="component" value="Unassembled WGS sequence"/>
</dbReference>
<name>A0A090DBS4_MESPL</name>
<dbReference type="AlphaFoldDB" id="A0A090DBS4"/>
<reference evidence="2" key="1">
    <citation type="submission" date="2014-08" db="EMBL/GenBank/DDBJ databases">
        <authorList>
            <person name="Moulin L."/>
        </authorList>
    </citation>
    <scope>NUCLEOTIDE SEQUENCE [LARGE SCALE GENOMIC DNA]</scope>
</reference>
<gene>
    <name evidence="1" type="ORF">MPL3356_130037</name>
</gene>
<dbReference type="EMBL" id="CCMZ01000005">
    <property type="protein sequence ID" value="CDX12878.1"/>
    <property type="molecule type" value="Genomic_DNA"/>
</dbReference>
<evidence type="ECO:0000313" key="2">
    <source>
        <dbReference type="Proteomes" id="UP000045285"/>
    </source>
</evidence>